<dbReference type="PANTHER" id="PTHR48109:SF4">
    <property type="entry name" value="DIHYDROOROTATE DEHYDROGENASE (QUINONE), MITOCHONDRIAL"/>
    <property type="match status" value="1"/>
</dbReference>
<evidence type="ECO:0000313" key="14">
    <source>
        <dbReference type="Proteomes" id="UP000427716"/>
    </source>
</evidence>
<comment type="similarity">
    <text evidence="4 11">Belongs to the dihydroorotate dehydrogenase family. Type 2 subfamily.</text>
</comment>
<evidence type="ECO:0000256" key="8">
    <source>
        <dbReference type="ARBA" id="ARBA00023002"/>
    </source>
</evidence>
<dbReference type="EC" id="1.3.5.2" evidence="11"/>
<evidence type="ECO:0000256" key="2">
    <source>
        <dbReference type="ARBA" id="ARBA00004370"/>
    </source>
</evidence>
<evidence type="ECO:0000259" key="12">
    <source>
        <dbReference type="Pfam" id="PF01180"/>
    </source>
</evidence>
<comment type="subcellular location">
    <subcellularLocation>
        <location evidence="11">Cell membrane</location>
        <topology evidence="11">Peripheral membrane protein</topology>
    </subcellularLocation>
    <subcellularLocation>
        <location evidence="2">Membrane</location>
    </subcellularLocation>
</comment>
<feature type="active site" description="Nucleophile" evidence="11">
    <location>
        <position position="176"/>
    </location>
</feature>
<feature type="binding site" evidence="11">
    <location>
        <begin position="319"/>
        <end position="320"/>
    </location>
    <ligand>
        <name>FMN</name>
        <dbReference type="ChEBI" id="CHEBI:58210"/>
    </ligand>
</feature>
<dbReference type="PIRSF" id="PIRSF000164">
    <property type="entry name" value="DHO_oxidase"/>
    <property type="match status" value="1"/>
</dbReference>
<dbReference type="UniPathway" id="UPA00070">
    <property type="reaction ID" value="UER00946"/>
</dbReference>
<keyword evidence="14" id="KW-1185">Reference proteome</keyword>
<dbReference type="PROSITE" id="PS00912">
    <property type="entry name" value="DHODEHASE_2"/>
    <property type="match status" value="1"/>
</dbReference>
<keyword evidence="7 11" id="KW-0665">Pyrimidine biosynthesis</keyword>
<feature type="binding site" evidence="11">
    <location>
        <position position="67"/>
    </location>
    <ligand>
        <name>substrate</name>
    </ligand>
</feature>
<dbReference type="PANTHER" id="PTHR48109">
    <property type="entry name" value="DIHYDROOROTATE DEHYDROGENASE (QUINONE), MITOCHONDRIAL-RELATED"/>
    <property type="match status" value="1"/>
</dbReference>
<keyword evidence="5 11" id="KW-0285">Flavoprotein</keyword>
<name>A0A6I6DAM3_9GAMM</name>
<dbReference type="InterPro" id="IPR013785">
    <property type="entry name" value="Aldolase_TIM"/>
</dbReference>
<feature type="binding site" evidence="11">
    <location>
        <position position="178"/>
    </location>
    <ligand>
        <name>substrate</name>
    </ligand>
</feature>
<sequence length="342" mass="36323">MDLYPFLRPLLFRLDPETAHRVTLTLLDLAARTPWCGMQRRGVPADPTTVMGLDFPNRVGLAAGLDKNAAHIAGLSCLGFGFLEVGTLTPRAQPGNPAPRLFRLTDAEALINRMGFNNDGIESALANIAAAPRTVPLGINLGKNFDTPIEAALDDYRAGLAAVYDQADYVTINISSPNTANLRNLQGGEAFTALLAGLAEERERLRDESGRHVPLAIKIAPDIEDEEFPALVDALVAHGIDAVIATNTTIGRPLVSGLPQADEAGGLSGRPVRGRSTEVIAALRERLPDDFPIIGVGGIDSGEAALEKIRAGADLVQVYTGLIYRGPQLVRDVARSLADSAD</sequence>
<feature type="binding site" evidence="11">
    <location>
        <position position="173"/>
    </location>
    <ligand>
        <name>substrate</name>
    </ligand>
</feature>
<dbReference type="NCBIfam" id="NF003645">
    <property type="entry name" value="PRK05286.1-2"/>
    <property type="match status" value="1"/>
</dbReference>
<comment type="cofactor">
    <cofactor evidence="11">
        <name>FMN</name>
        <dbReference type="ChEBI" id="CHEBI:58210"/>
    </cofactor>
    <text evidence="11">Binds 1 FMN per subunit.</text>
</comment>
<dbReference type="InterPro" id="IPR001295">
    <property type="entry name" value="Dihydroorotate_DH_CS"/>
</dbReference>
<dbReference type="PROSITE" id="PS00911">
    <property type="entry name" value="DHODEHASE_1"/>
    <property type="match status" value="1"/>
</dbReference>
<feature type="binding site" evidence="11">
    <location>
        <begin position="247"/>
        <end position="248"/>
    </location>
    <ligand>
        <name>substrate</name>
    </ligand>
</feature>
<evidence type="ECO:0000256" key="1">
    <source>
        <dbReference type="ARBA" id="ARBA00003125"/>
    </source>
</evidence>
<dbReference type="SUPFAM" id="SSF51395">
    <property type="entry name" value="FMN-linked oxidoreductases"/>
    <property type="match status" value="1"/>
</dbReference>
<keyword evidence="11" id="KW-1003">Cell membrane</keyword>
<reference evidence="13 14" key="1">
    <citation type="submission" date="2019-11" db="EMBL/GenBank/DDBJ databases">
        <authorList>
            <person name="Zhang J."/>
            <person name="Sun C."/>
        </authorList>
    </citation>
    <scope>NUCLEOTIDE SEQUENCE [LARGE SCALE GENOMIC DNA]</scope>
    <source>
        <strain evidence="14">sp2</strain>
    </source>
</reference>
<evidence type="ECO:0000256" key="5">
    <source>
        <dbReference type="ARBA" id="ARBA00022630"/>
    </source>
</evidence>
<dbReference type="GO" id="GO:0006207">
    <property type="term" value="P:'de novo' pyrimidine nucleobase biosynthetic process"/>
    <property type="evidence" value="ECO:0007669"/>
    <property type="project" value="UniProtKB-UniRule"/>
</dbReference>
<dbReference type="NCBIfam" id="NF003646">
    <property type="entry name" value="PRK05286.1-4"/>
    <property type="match status" value="1"/>
</dbReference>
<evidence type="ECO:0000313" key="13">
    <source>
        <dbReference type="EMBL" id="QGT78612.1"/>
    </source>
</evidence>
<evidence type="ECO:0000256" key="4">
    <source>
        <dbReference type="ARBA" id="ARBA00005359"/>
    </source>
</evidence>
<evidence type="ECO:0000256" key="7">
    <source>
        <dbReference type="ARBA" id="ARBA00022975"/>
    </source>
</evidence>
<dbReference type="HAMAP" id="MF_00225">
    <property type="entry name" value="DHO_dh_type2"/>
    <property type="match status" value="1"/>
</dbReference>
<dbReference type="InterPro" id="IPR005720">
    <property type="entry name" value="Dihydroorotate_DH_cat"/>
</dbReference>
<feature type="binding site" evidence="11">
    <location>
        <begin position="112"/>
        <end position="116"/>
    </location>
    <ligand>
        <name>substrate</name>
    </ligand>
</feature>
<dbReference type="KEGG" id="ghl:GM160_06705"/>
<comment type="pathway">
    <text evidence="3 11">Pyrimidine metabolism; UMP biosynthesis via de novo pathway; orotate from (S)-dihydroorotate (quinone route): step 1/1.</text>
</comment>
<dbReference type="AlphaFoldDB" id="A0A6I6DAM3"/>
<gene>
    <name evidence="11" type="primary">pyrD</name>
    <name evidence="13" type="ORF">GM160_06705</name>
</gene>
<evidence type="ECO:0000256" key="6">
    <source>
        <dbReference type="ARBA" id="ARBA00022643"/>
    </source>
</evidence>
<dbReference type="Gene3D" id="3.20.20.70">
    <property type="entry name" value="Aldolase class I"/>
    <property type="match status" value="1"/>
</dbReference>
<feature type="binding site" evidence="11">
    <location>
        <position position="218"/>
    </location>
    <ligand>
        <name>FMN</name>
        <dbReference type="ChEBI" id="CHEBI:58210"/>
    </ligand>
</feature>
<dbReference type="NCBIfam" id="TIGR01036">
    <property type="entry name" value="pyrD_sub2"/>
    <property type="match status" value="1"/>
</dbReference>
<dbReference type="InterPro" id="IPR050074">
    <property type="entry name" value="DHO_dehydrogenase"/>
</dbReference>
<comment type="subunit">
    <text evidence="11">Monomer.</text>
</comment>
<feature type="binding site" evidence="11">
    <location>
        <position position="140"/>
    </location>
    <ligand>
        <name>FMN</name>
        <dbReference type="ChEBI" id="CHEBI:58210"/>
    </ligand>
</feature>
<dbReference type="GO" id="GO:0106430">
    <property type="term" value="F:dihydroorotate dehydrogenase (quinone) activity"/>
    <property type="evidence" value="ECO:0007669"/>
    <property type="project" value="UniProtKB-EC"/>
</dbReference>
<evidence type="ECO:0000256" key="9">
    <source>
        <dbReference type="ARBA" id="ARBA00023136"/>
    </source>
</evidence>
<comment type="function">
    <text evidence="1 11">Catalyzes the conversion of dihydroorotate to orotate with quinone as electron acceptor.</text>
</comment>
<proteinExistence type="inferred from homology"/>
<feature type="binding site" evidence="11">
    <location>
        <position position="246"/>
    </location>
    <ligand>
        <name>FMN</name>
        <dbReference type="ChEBI" id="CHEBI:58210"/>
    </ligand>
</feature>
<dbReference type="GO" id="GO:0005886">
    <property type="term" value="C:plasma membrane"/>
    <property type="evidence" value="ECO:0007669"/>
    <property type="project" value="UniProtKB-SubCell"/>
</dbReference>
<protein>
    <recommendedName>
        <fullName evidence="11">Dihydroorotate dehydrogenase (quinone)</fullName>
        <ecNumber evidence="11">1.3.5.2</ecNumber>
    </recommendedName>
    <alternativeName>
        <fullName evidence="11">DHOdehase</fullName>
        <shortName evidence="11">DHOD</shortName>
        <shortName evidence="11">DHODase</shortName>
    </alternativeName>
    <alternativeName>
        <fullName evidence="11">Dihydroorotate oxidase</fullName>
    </alternativeName>
</protein>
<feature type="binding site" evidence="11">
    <location>
        <position position="173"/>
    </location>
    <ligand>
        <name>FMN</name>
        <dbReference type="ChEBI" id="CHEBI:58210"/>
    </ligand>
</feature>
<dbReference type="RefSeq" id="WP_156574083.1">
    <property type="nucleotide sequence ID" value="NZ_CP046415.1"/>
</dbReference>
<feature type="binding site" evidence="11">
    <location>
        <position position="87"/>
    </location>
    <ligand>
        <name>FMN</name>
        <dbReference type="ChEBI" id="CHEBI:58210"/>
    </ligand>
</feature>
<organism evidence="13 14">
    <name type="scientific">Guyparkeria halophila</name>
    <dbReference type="NCBI Taxonomy" id="47960"/>
    <lineage>
        <taxon>Bacteria</taxon>
        <taxon>Pseudomonadati</taxon>
        <taxon>Pseudomonadota</taxon>
        <taxon>Gammaproteobacteria</taxon>
        <taxon>Chromatiales</taxon>
        <taxon>Thioalkalibacteraceae</taxon>
        <taxon>Guyparkeria</taxon>
    </lineage>
</organism>
<comment type="catalytic activity">
    <reaction evidence="10 11">
        <text>(S)-dihydroorotate + a quinone = orotate + a quinol</text>
        <dbReference type="Rhea" id="RHEA:30187"/>
        <dbReference type="ChEBI" id="CHEBI:24646"/>
        <dbReference type="ChEBI" id="CHEBI:30839"/>
        <dbReference type="ChEBI" id="CHEBI:30864"/>
        <dbReference type="ChEBI" id="CHEBI:132124"/>
        <dbReference type="EC" id="1.3.5.2"/>
    </reaction>
</comment>
<feature type="binding site" evidence="11">
    <location>
        <position position="298"/>
    </location>
    <ligand>
        <name>FMN</name>
        <dbReference type="ChEBI" id="CHEBI:58210"/>
    </ligand>
</feature>
<dbReference type="EMBL" id="CP046415">
    <property type="protein sequence ID" value="QGT78612.1"/>
    <property type="molecule type" value="Genomic_DNA"/>
</dbReference>
<feature type="binding site" evidence="11">
    <location>
        <begin position="63"/>
        <end position="67"/>
    </location>
    <ligand>
        <name>FMN</name>
        <dbReference type="ChEBI" id="CHEBI:58210"/>
    </ligand>
</feature>
<dbReference type="InterPro" id="IPR005719">
    <property type="entry name" value="Dihydroorotate_DH_2"/>
</dbReference>
<keyword evidence="9 11" id="KW-0472">Membrane</keyword>
<dbReference type="CDD" id="cd04738">
    <property type="entry name" value="DHOD_2_like"/>
    <property type="match status" value="1"/>
</dbReference>
<feature type="domain" description="Dihydroorotate dehydrogenase catalytic" evidence="12">
    <location>
        <begin position="48"/>
        <end position="338"/>
    </location>
</feature>
<dbReference type="GO" id="GO:0005737">
    <property type="term" value="C:cytoplasm"/>
    <property type="evidence" value="ECO:0007669"/>
    <property type="project" value="InterPro"/>
</dbReference>
<dbReference type="Proteomes" id="UP000427716">
    <property type="component" value="Chromosome"/>
</dbReference>
<dbReference type="InterPro" id="IPR012135">
    <property type="entry name" value="Dihydroorotate_DH_1_2"/>
</dbReference>
<evidence type="ECO:0000256" key="3">
    <source>
        <dbReference type="ARBA" id="ARBA00005161"/>
    </source>
</evidence>
<evidence type="ECO:0000256" key="11">
    <source>
        <dbReference type="HAMAP-Rule" id="MF_00225"/>
    </source>
</evidence>
<dbReference type="NCBIfam" id="NF003644">
    <property type="entry name" value="PRK05286.1-1"/>
    <property type="match status" value="1"/>
</dbReference>
<dbReference type="NCBIfam" id="NF003652">
    <property type="entry name" value="PRK05286.2-5"/>
    <property type="match status" value="1"/>
</dbReference>
<dbReference type="Pfam" id="PF01180">
    <property type="entry name" value="DHO_dh"/>
    <property type="match status" value="1"/>
</dbReference>
<feature type="binding site" evidence="11">
    <location>
        <position position="269"/>
    </location>
    <ligand>
        <name>FMN</name>
        <dbReference type="ChEBI" id="CHEBI:58210"/>
    </ligand>
</feature>
<keyword evidence="6 11" id="KW-0288">FMN</keyword>
<accession>A0A6I6DAM3</accession>
<evidence type="ECO:0000256" key="10">
    <source>
        <dbReference type="ARBA" id="ARBA00048639"/>
    </source>
</evidence>
<dbReference type="GO" id="GO:0044205">
    <property type="term" value="P:'de novo' UMP biosynthetic process"/>
    <property type="evidence" value="ECO:0007669"/>
    <property type="project" value="UniProtKB-UniRule"/>
</dbReference>
<keyword evidence="8 11" id="KW-0560">Oxidoreductase</keyword>